<accession>A0ACC2BCQ7</accession>
<reference evidence="2" key="1">
    <citation type="journal article" date="2024" name="Proc. Natl. Acad. Sci. U.S.A.">
        <title>Extraordinary preservation of gene collinearity over three hundred million years revealed in homosporous lycophytes.</title>
        <authorList>
            <person name="Li C."/>
            <person name="Wickell D."/>
            <person name="Kuo L.Y."/>
            <person name="Chen X."/>
            <person name="Nie B."/>
            <person name="Liao X."/>
            <person name="Peng D."/>
            <person name="Ji J."/>
            <person name="Jenkins J."/>
            <person name="Williams M."/>
            <person name="Shu S."/>
            <person name="Plott C."/>
            <person name="Barry K."/>
            <person name="Rajasekar S."/>
            <person name="Grimwood J."/>
            <person name="Han X."/>
            <person name="Sun S."/>
            <person name="Hou Z."/>
            <person name="He W."/>
            <person name="Dai G."/>
            <person name="Sun C."/>
            <person name="Schmutz J."/>
            <person name="Leebens-Mack J.H."/>
            <person name="Li F.W."/>
            <person name="Wang L."/>
        </authorList>
    </citation>
    <scope>NUCLEOTIDE SEQUENCE [LARGE SCALE GENOMIC DNA]</scope>
    <source>
        <strain evidence="2">cv. PW_Plant_1</strain>
    </source>
</reference>
<dbReference type="EMBL" id="CM055107">
    <property type="protein sequence ID" value="KAJ7527564.1"/>
    <property type="molecule type" value="Genomic_DNA"/>
</dbReference>
<name>A0ACC2BCQ7_DIPCM</name>
<evidence type="ECO:0000313" key="1">
    <source>
        <dbReference type="EMBL" id="KAJ7527564.1"/>
    </source>
</evidence>
<evidence type="ECO:0000313" key="2">
    <source>
        <dbReference type="Proteomes" id="UP001162992"/>
    </source>
</evidence>
<protein>
    <submittedName>
        <fullName evidence="1">Uncharacterized protein</fullName>
    </submittedName>
</protein>
<keyword evidence="2" id="KW-1185">Reference proteome</keyword>
<comment type="caution">
    <text evidence="1">The sequence shown here is derived from an EMBL/GenBank/DDBJ whole genome shotgun (WGS) entry which is preliminary data.</text>
</comment>
<gene>
    <name evidence="1" type="ORF">O6H91_16G061000</name>
</gene>
<organism evidence="1 2">
    <name type="scientific">Diphasiastrum complanatum</name>
    <name type="common">Issler's clubmoss</name>
    <name type="synonym">Lycopodium complanatum</name>
    <dbReference type="NCBI Taxonomy" id="34168"/>
    <lineage>
        <taxon>Eukaryota</taxon>
        <taxon>Viridiplantae</taxon>
        <taxon>Streptophyta</taxon>
        <taxon>Embryophyta</taxon>
        <taxon>Tracheophyta</taxon>
        <taxon>Lycopodiopsida</taxon>
        <taxon>Lycopodiales</taxon>
        <taxon>Lycopodiaceae</taxon>
        <taxon>Lycopodioideae</taxon>
        <taxon>Diphasiastrum</taxon>
    </lineage>
</organism>
<proteinExistence type="predicted"/>
<sequence length="971" mass="106810">MTRAALTANSAYRMLVHEAMKQLFILVVASLWVVSQSKTYPEDTRALQAFLGRIQDTKNRLSNWKGDDPCGNGTNWEGVFCAPDAYNTYYVTELRLLNHDLYGSLDPALGNLTKLEILDVMWNNISGSIPPTVGKLQNLQLLLLNGNQLTGELPEELGNLTSMNRIQIDQNYISGRVPKSFANLISAQHFHMNNNSLSGSIPAELGRLPRLLHMLLDNNNLSGLLPPEISNISTLEILQLDNNHFEIATIPSQYGNMSELLKLSLRNCGLKGSIPDISRSPKLKYLDVSNNQLNNTIPNSSFSQSITSIDFSSNSLTGEIPSSLGNLQSLQALFLHNNKLNGSVSASLAAGKNVSQYGKLVLDLQQNQFSQLDPNLSTASNPSYNLWLYGNPICQNPLPEIFLVCAPNNFTTLSVADTTNAPVSSCQSQTCSPGVDELVPGLATQQGLCRCASPIQVDYRLKSPGFTFFEPYKQEFNTYISGGLNLTLVQVDVANYSWEPGPRLRIHLKLFPVVADQSIRMFNLSEMRRLYQTFTGWKIPDNLDFGPYEVLGFTLPPGVVLYPSSNKSSTNLSGGAIAGILLGCIAGTAVIVAGPMYYVFRKHRRPGVLARRSATGKNGMQELIKITSVEYFTFEEMAAATNGFSESRQVGQGGYGKVYKGILKDGRVVAIKRAEEGSLQGAKEFYTEIDILSRVHHLNLVLLVGYCNDEGEQMLVYEFINGGTLQQRLSPTAKFPLDFATRLRVAIASAKGILYLHTEANPPILHRDIKASNIMLDERNVAKVSDFGLSRLAPLPDLEGFTPGHVSTVVKGTPGYLDPEYFLTHKLSDKSDVYSFGVVLLELVTGMQPISQGKNLVREVNLAYEAGTVLSIVDHSMGVYPSEALGPLVRLALACCKGHPSLRPSMSEVVRDLENIVRTMPWDDKSFVSFEPDEKSDCKRDSDSLLSDIYMPSNVDDSGLFSHTIETFAPR</sequence>
<dbReference type="Proteomes" id="UP001162992">
    <property type="component" value="Chromosome 16"/>
</dbReference>